<sequence length="353" mass="40912">MRGIVVFILAFQLLSCQGKSQEKENCSKENAYNKITQIPEVSKAVNTYKTGKHRIIFTVDEGDYKNKKYYIIKEEQEGEFSNSVWNIFYVDKSDCSVYYYDTVSGDLMSLSQWRSLGKKNEKKSMEKISFTDLFNEGTIIKFTPNDLINKSNSDIQEFKKKLQLFEEQNPVIADFDIKNLSALINNETFFDLQYYTDSSWLEYFIQKYKIDASGLEDLMALAIRQEDFNAVKILVKHGYIISKKDLVNAADTENEAQEKLKENKTDGYESYIAGNSRINLISSFLRQQYRMNKIQDPDGYTNLRKGKSIASEVLEKIKSGDPVEVLDNSGDWFFVRTKDGKEGYVYRNRIKSV</sequence>
<dbReference type="InterPro" id="IPR003646">
    <property type="entry name" value="SH3-like_bac-type"/>
</dbReference>
<dbReference type="EMBL" id="BJYJ01000073">
    <property type="protein sequence ID" value="GEN78248.1"/>
    <property type="molecule type" value="Genomic_DNA"/>
</dbReference>
<proteinExistence type="predicted"/>
<dbReference type="Gene3D" id="2.30.30.40">
    <property type="entry name" value="SH3 Domains"/>
    <property type="match status" value="1"/>
</dbReference>
<dbReference type="AlphaFoldDB" id="A0A511YSS9"/>
<organism evidence="2 3">
    <name type="scientific">Chryseobacterium hagamense</name>
    <dbReference type="NCBI Taxonomy" id="395935"/>
    <lineage>
        <taxon>Bacteria</taxon>
        <taxon>Pseudomonadati</taxon>
        <taxon>Bacteroidota</taxon>
        <taxon>Flavobacteriia</taxon>
        <taxon>Flavobacteriales</taxon>
        <taxon>Weeksellaceae</taxon>
        <taxon>Chryseobacterium group</taxon>
        <taxon>Chryseobacterium</taxon>
    </lineage>
</organism>
<evidence type="ECO:0000259" key="1">
    <source>
        <dbReference type="PROSITE" id="PS51781"/>
    </source>
</evidence>
<dbReference type="OrthoDB" id="7054664at2"/>
<feature type="domain" description="SH3b" evidence="1">
    <location>
        <begin position="290"/>
        <end position="353"/>
    </location>
</feature>
<protein>
    <recommendedName>
        <fullName evidence="1">SH3b domain-containing protein</fullName>
    </recommendedName>
</protein>
<reference evidence="2 3" key="1">
    <citation type="submission" date="2019-07" db="EMBL/GenBank/DDBJ databases">
        <title>Whole genome shotgun sequence of Chryseobacterium hagamense NBRC 105253.</title>
        <authorList>
            <person name="Hosoyama A."/>
            <person name="Uohara A."/>
            <person name="Ohji S."/>
            <person name="Ichikawa N."/>
        </authorList>
    </citation>
    <scope>NUCLEOTIDE SEQUENCE [LARGE SCALE GENOMIC DNA]</scope>
    <source>
        <strain evidence="2 3">NBRC 105253</strain>
    </source>
</reference>
<name>A0A511YSS9_9FLAO</name>
<dbReference type="PROSITE" id="PS51781">
    <property type="entry name" value="SH3B"/>
    <property type="match status" value="1"/>
</dbReference>
<dbReference type="Proteomes" id="UP000321863">
    <property type="component" value="Unassembled WGS sequence"/>
</dbReference>
<dbReference type="Pfam" id="PF08239">
    <property type="entry name" value="SH3_3"/>
    <property type="match status" value="1"/>
</dbReference>
<comment type="caution">
    <text evidence="2">The sequence shown here is derived from an EMBL/GenBank/DDBJ whole genome shotgun (WGS) entry which is preliminary data.</text>
</comment>
<evidence type="ECO:0000313" key="3">
    <source>
        <dbReference type="Proteomes" id="UP000321863"/>
    </source>
</evidence>
<evidence type="ECO:0000313" key="2">
    <source>
        <dbReference type="EMBL" id="GEN78248.1"/>
    </source>
</evidence>
<gene>
    <name evidence="2" type="ORF">CHA01nite_39880</name>
</gene>
<keyword evidence="3" id="KW-1185">Reference proteome</keyword>
<accession>A0A511YSS9</accession>